<dbReference type="EMBL" id="FMZA01000008">
    <property type="protein sequence ID" value="SDC44723.1"/>
    <property type="molecule type" value="Genomic_DNA"/>
</dbReference>
<dbReference type="Pfam" id="PF11167">
    <property type="entry name" value="DUF2953"/>
    <property type="match status" value="1"/>
</dbReference>
<evidence type="ECO:0000313" key="2">
    <source>
        <dbReference type="EMBL" id="SDC44723.1"/>
    </source>
</evidence>
<proteinExistence type="predicted"/>
<dbReference type="AlphaFoldDB" id="A0A1G6LNA9"/>
<evidence type="ECO:0000256" key="1">
    <source>
        <dbReference type="SAM" id="Phobius"/>
    </source>
</evidence>
<feature type="transmembrane region" description="Helical" evidence="1">
    <location>
        <begin position="6"/>
        <end position="27"/>
    </location>
</feature>
<dbReference type="Proteomes" id="UP000199387">
    <property type="component" value="Unassembled WGS sequence"/>
</dbReference>
<reference evidence="2 3" key="1">
    <citation type="submission" date="2016-10" db="EMBL/GenBank/DDBJ databases">
        <authorList>
            <person name="de Groot N.N."/>
        </authorList>
    </citation>
    <scope>NUCLEOTIDE SEQUENCE [LARGE SCALE GENOMIC DNA]</scope>
    <source>
        <strain evidence="2 3">DSM 45514</strain>
    </source>
</reference>
<evidence type="ECO:0008006" key="4">
    <source>
        <dbReference type="Google" id="ProtNLM"/>
    </source>
</evidence>
<gene>
    <name evidence="2" type="ORF">SAMN04488112_10848</name>
</gene>
<keyword evidence="3" id="KW-1185">Reference proteome</keyword>
<protein>
    <recommendedName>
        <fullName evidence="4">DUF2953 domain-containing protein</fullName>
    </recommendedName>
</protein>
<accession>A0A1G6LNA9</accession>
<evidence type="ECO:0000313" key="3">
    <source>
        <dbReference type="Proteomes" id="UP000199387"/>
    </source>
</evidence>
<keyword evidence="1" id="KW-0472">Membrane</keyword>
<sequence length="228" mass="26564">MLALIWKILLTAILVILVIFPFTSVRIHLVYRRKEEKDHLEIGFRLFFGMIRFRTVIPSFHFDQNGILFQPELKTKDTEKPGKKQRFNLQKIRRYLAKINQFRRQIVSFQEIVSEVNRRFLKHVVCEQLIWKSAVGTGDAASTGVVTGIFWGIKSTLIGFAGSYIRWQEAPRLDIEPLFHSEKIETTLDSIIRFRVGHAILAVIHLLIRMIRNSKGGEGNWQSTRFKA</sequence>
<keyword evidence="1" id="KW-1133">Transmembrane helix</keyword>
<dbReference type="STRING" id="1236220.SAMN04488112_10848"/>
<organism evidence="2 3">
    <name type="scientific">Melghirimyces thermohalophilus</name>
    <dbReference type="NCBI Taxonomy" id="1236220"/>
    <lineage>
        <taxon>Bacteria</taxon>
        <taxon>Bacillati</taxon>
        <taxon>Bacillota</taxon>
        <taxon>Bacilli</taxon>
        <taxon>Bacillales</taxon>
        <taxon>Thermoactinomycetaceae</taxon>
        <taxon>Melghirimyces</taxon>
    </lineage>
</organism>
<keyword evidence="1" id="KW-0812">Transmembrane</keyword>
<name>A0A1G6LNA9_9BACL</name>
<dbReference type="InterPro" id="IPR021338">
    <property type="entry name" value="DUF2953"/>
</dbReference>